<evidence type="ECO:0000313" key="2">
    <source>
        <dbReference type="EMBL" id="KAH3891391.1"/>
    </source>
</evidence>
<reference evidence="2" key="2">
    <citation type="submission" date="2020-11" db="EMBL/GenBank/DDBJ databases">
        <authorList>
            <person name="McCartney M.A."/>
            <person name="Auch B."/>
            <person name="Kono T."/>
            <person name="Mallez S."/>
            <person name="Becker A."/>
            <person name="Gohl D.M."/>
            <person name="Silverstein K.A.T."/>
            <person name="Koren S."/>
            <person name="Bechman K.B."/>
            <person name="Herman A."/>
            <person name="Abrahante J.E."/>
            <person name="Garbe J."/>
        </authorList>
    </citation>
    <scope>NUCLEOTIDE SEQUENCE</scope>
    <source>
        <strain evidence="2">Duluth1</strain>
        <tissue evidence="2">Whole animal</tissue>
    </source>
</reference>
<reference evidence="2" key="1">
    <citation type="journal article" date="2019" name="bioRxiv">
        <title>The Genome of the Zebra Mussel, Dreissena polymorpha: A Resource for Invasive Species Research.</title>
        <authorList>
            <person name="McCartney M.A."/>
            <person name="Auch B."/>
            <person name="Kono T."/>
            <person name="Mallez S."/>
            <person name="Zhang Y."/>
            <person name="Obille A."/>
            <person name="Becker A."/>
            <person name="Abrahante J.E."/>
            <person name="Garbe J."/>
            <person name="Badalamenti J.P."/>
            <person name="Herman A."/>
            <person name="Mangelson H."/>
            <person name="Liachko I."/>
            <person name="Sullivan S."/>
            <person name="Sone E.D."/>
            <person name="Koren S."/>
            <person name="Silverstein K.A.T."/>
            <person name="Beckman K.B."/>
            <person name="Gohl D.M."/>
        </authorList>
    </citation>
    <scope>NUCLEOTIDE SEQUENCE</scope>
    <source>
        <strain evidence="2">Duluth1</strain>
        <tissue evidence="2">Whole animal</tissue>
    </source>
</reference>
<organism evidence="2 3">
    <name type="scientific">Dreissena polymorpha</name>
    <name type="common">Zebra mussel</name>
    <name type="synonym">Mytilus polymorpha</name>
    <dbReference type="NCBI Taxonomy" id="45954"/>
    <lineage>
        <taxon>Eukaryota</taxon>
        <taxon>Metazoa</taxon>
        <taxon>Spiralia</taxon>
        <taxon>Lophotrochozoa</taxon>
        <taxon>Mollusca</taxon>
        <taxon>Bivalvia</taxon>
        <taxon>Autobranchia</taxon>
        <taxon>Heteroconchia</taxon>
        <taxon>Euheterodonta</taxon>
        <taxon>Imparidentia</taxon>
        <taxon>Neoheterodontei</taxon>
        <taxon>Myida</taxon>
        <taxon>Dreissenoidea</taxon>
        <taxon>Dreissenidae</taxon>
        <taxon>Dreissena</taxon>
    </lineage>
</organism>
<feature type="region of interest" description="Disordered" evidence="1">
    <location>
        <begin position="1"/>
        <end position="33"/>
    </location>
</feature>
<protein>
    <submittedName>
        <fullName evidence="2">Uncharacterized protein</fullName>
    </submittedName>
</protein>
<comment type="caution">
    <text evidence="2">The sequence shown here is derived from an EMBL/GenBank/DDBJ whole genome shotgun (WGS) entry which is preliminary data.</text>
</comment>
<evidence type="ECO:0000313" key="3">
    <source>
        <dbReference type="Proteomes" id="UP000828390"/>
    </source>
</evidence>
<name>A0A9D4S4G5_DREPO</name>
<keyword evidence="3" id="KW-1185">Reference proteome</keyword>
<feature type="compositionally biased region" description="Low complexity" evidence="1">
    <location>
        <begin position="23"/>
        <end position="33"/>
    </location>
</feature>
<accession>A0A9D4S4G5</accession>
<gene>
    <name evidence="2" type="ORF">DPMN_015490</name>
</gene>
<dbReference type="EMBL" id="JAIWYP010000001">
    <property type="protein sequence ID" value="KAH3891391.1"/>
    <property type="molecule type" value="Genomic_DNA"/>
</dbReference>
<proteinExistence type="predicted"/>
<dbReference type="Proteomes" id="UP000828390">
    <property type="component" value="Unassembled WGS sequence"/>
</dbReference>
<evidence type="ECO:0000256" key="1">
    <source>
        <dbReference type="SAM" id="MobiDB-lite"/>
    </source>
</evidence>
<sequence>MLSTDNDNERGLVRVKANPNPNPTHNSTPYPNSLTPMRITIPGLAHIIGTKFHEDRKMKNAPLPGSHVFQPTGIIFELFQAFIGMNLLTKFREDRTVNVASRVKNAPPLGSDVFQANIIIFELIQDIIETNLLTKFHEDWTINVASRSLAG</sequence>
<dbReference type="AlphaFoldDB" id="A0A9D4S4G5"/>